<reference evidence="3" key="1">
    <citation type="journal article" date="2013" name="Nature">
        <title>Draft genome of the wheat A-genome progenitor Triticum urartu.</title>
        <authorList>
            <person name="Ling H.Q."/>
            <person name="Zhao S."/>
            <person name="Liu D."/>
            <person name="Wang J."/>
            <person name="Sun H."/>
            <person name="Zhang C."/>
            <person name="Fan H."/>
            <person name="Li D."/>
            <person name="Dong L."/>
            <person name="Tao Y."/>
            <person name="Gao C."/>
            <person name="Wu H."/>
            <person name="Li Y."/>
            <person name="Cui Y."/>
            <person name="Guo X."/>
            <person name="Zheng S."/>
            <person name="Wang B."/>
            <person name="Yu K."/>
            <person name="Liang Q."/>
            <person name="Yang W."/>
            <person name="Lou X."/>
            <person name="Chen J."/>
            <person name="Feng M."/>
            <person name="Jian J."/>
            <person name="Zhang X."/>
            <person name="Luo G."/>
            <person name="Jiang Y."/>
            <person name="Liu J."/>
            <person name="Wang Z."/>
            <person name="Sha Y."/>
            <person name="Zhang B."/>
            <person name="Wu H."/>
            <person name="Tang D."/>
            <person name="Shen Q."/>
            <person name="Xue P."/>
            <person name="Zou S."/>
            <person name="Wang X."/>
            <person name="Liu X."/>
            <person name="Wang F."/>
            <person name="Yang Y."/>
            <person name="An X."/>
            <person name="Dong Z."/>
            <person name="Zhang K."/>
            <person name="Zhang X."/>
            <person name="Luo M.C."/>
            <person name="Dvorak J."/>
            <person name="Tong Y."/>
            <person name="Wang J."/>
            <person name="Yang H."/>
            <person name="Li Z."/>
            <person name="Wang D."/>
            <person name="Zhang A."/>
            <person name="Wang J."/>
        </authorList>
    </citation>
    <scope>NUCLEOTIDE SEQUENCE</scope>
    <source>
        <strain evidence="3">cv. G1812</strain>
    </source>
</reference>
<name>A0A8R7QWP1_TRIUA</name>
<sequence length="236" mass="26574">RESSLINPCSYIINNGGEASDEPEVAVGHHHLLEVLVRHEEVEAPLLQLRAVVHFSVTHGSSDRLHRHALPQLLGAEELQSAKIVPVGRRKHTLKQLGRLRTLRRAWKLLVRGQPVRVHEPKQNSERRRLDVVQGDAWHRGLRHGPEELRPEHRRAGGEHGPVRAERLAGDREGDVRAVCAVEQAPEMVAYVGRRDGDGVVAAHKHGPAHQRGRAVRREKWVHVAPHEMEPAMDVH</sequence>
<evidence type="ECO:0000313" key="3">
    <source>
        <dbReference type="Proteomes" id="UP000015106"/>
    </source>
</evidence>
<dbReference type="AlphaFoldDB" id="A0A8R7QWP1"/>
<proteinExistence type="predicted"/>
<keyword evidence="3" id="KW-1185">Reference proteome</keyword>
<dbReference type="Proteomes" id="UP000015106">
    <property type="component" value="Chromosome 7"/>
</dbReference>
<organism evidence="2 3">
    <name type="scientific">Triticum urartu</name>
    <name type="common">Red wild einkorn</name>
    <name type="synonym">Crithodium urartu</name>
    <dbReference type="NCBI Taxonomy" id="4572"/>
    <lineage>
        <taxon>Eukaryota</taxon>
        <taxon>Viridiplantae</taxon>
        <taxon>Streptophyta</taxon>
        <taxon>Embryophyta</taxon>
        <taxon>Tracheophyta</taxon>
        <taxon>Spermatophyta</taxon>
        <taxon>Magnoliopsida</taxon>
        <taxon>Liliopsida</taxon>
        <taxon>Poales</taxon>
        <taxon>Poaceae</taxon>
        <taxon>BOP clade</taxon>
        <taxon>Pooideae</taxon>
        <taxon>Triticodae</taxon>
        <taxon>Triticeae</taxon>
        <taxon>Triticinae</taxon>
        <taxon>Triticum</taxon>
    </lineage>
</organism>
<evidence type="ECO:0000313" key="2">
    <source>
        <dbReference type="EnsemblPlants" id="TuG1812G0700001856.01.T01.cds289641"/>
    </source>
</evidence>
<accession>A0A8R7QWP1</accession>
<dbReference type="EnsemblPlants" id="TuG1812G0700001856.01.T01">
    <property type="protein sequence ID" value="TuG1812G0700001856.01.T01.cds289641"/>
    <property type="gene ID" value="TuG1812G0700001856.01"/>
</dbReference>
<feature type="region of interest" description="Disordered" evidence="1">
    <location>
        <begin position="142"/>
        <end position="162"/>
    </location>
</feature>
<protein>
    <submittedName>
        <fullName evidence="2">Uncharacterized protein</fullName>
    </submittedName>
</protein>
<evidence type="ECO:0000256" key="1">
    <source>
        <dbReference type="SAM" id="MobiDB-lite"/>
    </source>
</evidence>
<reference evidence="2" key="2">
    <citation type="submission" date="2018-03" db="EMBL/GenBank/DDBJ databases">
        <title>The Triticum urartu genome reveals the dynamic nature of wheat genome evolution.</title>
        <authorList>
            <person name="Ling H."/>
            <person name="Ma B."/>
            <person name="Shi X."/>
            <person name="Liu H."/>
            <person name="Dong L."/>
            <person name="Sun H."/>
            <person name="Cao Y."/>
            <person name="Gao Q."/>
            <person name="Zheng S."/>
            <person name="Li Y."/>
            <person name="Yu Y."/>
            <person name="Du H."/>
            <person name="Qi M."/>
            <person name="Li Y."/>
            <person name="Yu H."/>
            <person name="Cui Y."/>
            <person name="Wang N."/>
            <person name="Chen C."/>
            <person name="Wu H."/>
            <person name="Zhao Y."/>
            <person name="Zhang J."/>
            <person name="Li Y."/>
            <person name="Zhou W."/>
            <person name="Zhang B."/>
            <person name="Hu W."/>
            <person name="Eijk M."/>
            <person name="Tang J."/>
            <person name="Witsenboer H."/>
            <person name="Zhao S."/>
            <person name="Li Z."/>
            <person name="Zhang A."/>
            <person name="Wang D."/>
            <person name="Liang C."/>
        </authorList>
    </citation>
    <scope>NUCLEOTIDE SEQUENCE [LARGE SCALE GENOMIC DNA]</scope>
    <source>
        <strain evidence="2">cv. G1812</strain>
    </source>
</reference>
<dbReference type="Gramene" id="TuG1812G0700001856.01.T01">
    <property type="protein sequence ID" value="TuG1812G0700001856.01.T01.cds289641"/>
    <property type="gene ID" value="TuG1812G0700001856.01"/>
</dbReference>
<feature type="compositionally biased region" description="Basic and acidic residues" evidence="1">
    <location>
        <begin position="144"/>
        <end position="162"/>
    </location>
</feature>
<reference evidence="2" key="3">
    <citation type="submission" date="2022-06" db="UniProtKB">
        <authorList>
            <consortium name="EnsemblPlants"/>
        </authorList>
    </citation>
    <scope>IDENTIFICATION</scope>
</reference>